<reference evidence="3 4" key="2">
    <citation type="journal article" date="2008" name="Nature">
        <title>The Phaeodactylum genome reveals the evolutionary history of diatom genomes.</title>
        <authorList>
            <person name="Bowler C."/>
            <person name="Allen A.E."/>
            <person name="Badger J.H."/>
            <person name="Grimwood J."/>
            <person name="Jabbari K."/>
            <person name="Kuo A."/>
            <person name="Maheswari U."/>
            <person name="Martens C."/>
            <person name="Maumus F."/>
            <person name="Otillar R.P."/>
            <person name="Rayko E."/>
            <person name="Salamov A."/>
            <person name="Vandepoele K."/>
            <person name="Beszteri B."/>
            <person name="Gruber A."/>
            <person name="Heijde M."/>
            <person name="Katinka M."/>
            <person name="Mock T."/>
            <person name="Valentin K."/>
            <person name="Verret F."/>
            <person name="Berges J.A."/>
            <person name="Brownlee C."/>
            <person name="Cadoret J.P."/>
            <person name="Chiovitti A."/>
            <person name="Choi C.J."/>
            <person name="Coesel S."/>
            <person name="De Martino A."/>
            <person name="Detter J.C."/>
            <person name="Durkin C."/>
            <person name="Falciatore A."/>
            <person name="Fournet J."/>
            <person name="Haruta M."/>
            <person name="Huysman M.J."/>
            <person name="Jenkins B.D."/>
            <person name="Jiroutova K."/>
            <person name="Jorgensen R.E."/>
            <person name="Joubert Y."/>
            <person name="Kaplan A."/>
            <person name="Kroger N."/>
            <person name="Kroth P.G."/>
            <person name="La Roche J."/>
            <person name="Lindquist E."/>
            <person name="Lommer M."/>
            <person name="Martin-Jezequel V."/>
            <person name="Lopez P.J."/>
            <person name="Lucas S."/>
            <person name="Mangogna M."/>
            <person name="McGinnis K."/>
            <person name="Medlin L.K."/>
            <person name="Montsant A."/>
            <person name="Oudot-Le Secq M.P."/>
            <person name="Napoli C."/>
            <person name="Obornik M."/>
            <person name="Parker M.S."/>
            <person name="Petit J.L."/>
            <person name="Porcel B.M."/>
            <person name="Poulsen N."/>
            <person name="Robison M."/>
            <person name="Rychlewski L."/>
            <person name="Rynearson T.A."/>
            <person name="Schmutz J."/>
            <person name="Shapiro H."/>
            <person name="Siaut M."/>
            <person name="Stanley M."/>
            <person name="Sussman M.R."/>
            <person name="Taylor A.R."/>
            <person name="Vardi A."/>
            <person name="von Dassow P."/>
            <person name="Vyverman W."/>
            <person name="Willis A."/>
            <person name="Wyrwicz L.S."/>
            <person name="Rokhsar D.S."/>
            <person name="Weissenbach J."/>
            <person name="Armbrust E.V."/>
            <person name="Green B.R."/>
            <person name="Van de Peer Y."/>
            <person name="Grigoriev I.V."/>
        </authorList>
    </citation>
    <scope>NUCLEOTIDE SEQUENCE [LARGE SCALE GENOMIC DNA]</scope>
    <source>
        <strain evidence="3 4">CCMP1335</strain>
    </source>
</reference>
<dbReference type="PANTHER" id="PTHR30545">
    <property type="entry name" value="SUGAR FERMENTATION STIMULATION PROTEIN A"/>
    <property type="match status" value="1"/>
</dbReference>
<dbReference type="Pfam" id="PF03749">
    <property type="entry name" value="SfsA"/>
    <property type="match status" value="1"/>
</dbReference>
<dbReference type="Proteomes" id="UP000001449">
    <property type="component" value="Chromosome 3"/>
</dbReference>
<dbReference type="EMBL" id="CM000640">
    <property type="protein sequence ID" value="EED94028.1"/>
    <property type="molecule type" value="Genomic_DNA"/>
</dbReference>
<evidence type="ECO:0000313" key="4">
    <source>
        <dbReference type="Proteomes" id="UP000001449"/>
    </source>
</evidence>
<reference evidence="3 4" key="1">
    <citation type="journal article" date="2004" name="Science">
        <title>The genome of the diatom Thalassiosira pseudonana: ecology, evolution, and metabolism.</title>
        <authorList>
            <person name="Armbrust E.V."/>
            <person name="Berges J.A."/>
            <person name="Bowler C."/>
            <person name="Green B.R."/>
            <person name="Martinez D."/>
            <person name="Putnam N.H."/>
            <person name="Zhou S."/>
            <person name="Allen A.E."/>
            <person name="Apt K.E."/>
            <person name="Bechner M."/>
            <person name="Brzezinski M.A."/>
            <person name="Chaal B.K."/>
            <person name="Chiovitti A."/>
            <person name="Davis A.K."/>
            <person name="Demarest M.S."/>
            <person name="Detter J.C."/>
            <person name="Glavina T."/>
            <person name="Goodstein D."/>
            <person name="Hadi M.Z."/>
            <person name="Hellsten U."/>
            <person name="Hildebrand M."/>
            <person name="Jenkins B.D."/>
            <person name="Jurka J."/>
            <person name="Kapitonov V.V."/>
            <person name="Kroger N."/>
            <person name="Lau W.W."/>
            <person name="Lane T.W."/>
            <person name="Larimer F.W."/>
            <person name="Lippmeier J.C."/>
            <person name="Lucas S."/>
            <person name="Medina M."/>
            <person name="Montsant A."/>
            <person name="Obornik M."/>
            <person name="Parker M.S."/>
            <person name="Palenik B."/>
            <person name="Pazour G.J."/>
            <person name="Richardson P.M."/>
            <person name="Rynearson T.A."/>
            <person name="Saito M.A."/>
            <person name="Schwartz D.C."/>
            <person name="Thamatrakoln K."/>
            <person name="Valentin K."/>
            <person name="Vardi A."/>
            <person name="Wilkerson F.P."/>
            <person name="Rokhsar D.S."/>
        </authorList>
    </citation>
    <scope>NUCLEOTIDE SEQUENCE [LARGE SCALE GENOMIC DNA]</scope>
    <source>
        <strain evidence="3 4">CCMP1335</strain>
    </source>
</reference>
<dbReference type="InParanoid" id="B8BWG6"/>
<evidence type="ECO:0000256" key="1">
    <source>
        <dbReference type="SAM" id="MobiDB-lite"/>
    </source>
</evidence>
<feature type="domain" description="Sugar fermentation stimulation protein C-terminal" evidence="2">
    <location>
        <begin position="219"/>
        <end position="284"/>
    </location>
</feature>
<gene>
    <name evidence="3" type="ORF">THAPSDRAFT_3963</name>
</gene>
<dbReference type="PaxDb" id="35128-Thaps3963"/>
<feature type="compositionally biased region" description="Polar residues" evidence="1">
    <location>
        <begin position="109"/>
        <end position="122"/>
    </location>
</feature>
<evidence type="ECO:0000259" key="2">
    <source>
        <dbReference type="Pfam" id="PF03749"/>
    </source>
</evidence>
<keyword evidence="4" id="KW-1185">Reference proteome</keyword>
<dbReference type="PANTHER" id="PTHR30545:SF3">
    <property type="entry name" value="SUGAR FERMENTATION STIMULATION PROTEIN C-TERMINAL DOMAIN-CONTAINING PROTEIN"/>
    <property type="match status" value="1"/>
</dbReference>
<protein>
    <recommendedName>
        <fullName evidence="2">Sugar fermentation stimulation protein C-terminal domain-containing protein</fullName>
    </recommendedName>
</protein>
<dbReference type="HOGENOM" id="CLU_929028_0_0_1"/>
<dbReference type="KEGG" id="tps:THAPSDRAFT_3963"/>
<name>B8BWG6_THAPS</name>
<accession>B8BWG6</accession>
<dbReference type="InterPro" id="IPR005224">
    <property type="entry name" value="SfsA"/>
</dbReference>
<dbReference type="RefSeq" id="XP_002288592.1">
    <property type="nucleotide sequence ID" value="XM_002288556.1"/>
</dbReference>
<dbReference type="GO" id="GO:0003677">
    <property type="term" value="F:DNA binding"/>
    <property type="evidence" value="ECO:0000318"/>
    <property type="project" value="GO_Central"/>
</dbReference>
<sequence length="300" mass="32792">MSERPSGGKTSHAIELVRSNAPISALQVTAFDPSSIDKGVLVGAHPRLGELIAEEVLKRGLLKDVLPLKNGFELGPVNDFSNDKKKKTKATADASSKKRKATTATNNDSETTSDTGSRQDLQINMRQQVTLGDSRVDFQMTLTDPKSNASHRVIFEVKNVVCADYEAGTEPVKSGANHCVVVAQTTVSDGNNKEQYQRTALFPWAKSRSQMFEGQKVCSARALKHLKNLEHLLSKCDVTPVVLFVVNRSDCESIRACHEACPVFKEVLEEVVKKGVKALGVRVRWIGGECFFDGIVPVIV</sequence>
<dbReference type="AlphaFoldDB" id="B8BWG6"/>
<dbReference type="Gene3D" id="3.40.1350.60">
    <property type="match status" value="1"/>
</dbReference>
<organism evidence="3 4">
    <name type="scientific">Thalassiosira pseudonana</name>
    <name type="common">Marine diatom</name>
    <name type="synonym">Cyclotella nana</name>
    <dbReference type="NCBI Taxonomy" id="35128"/>
    <lineage>
        <taxon>Eukaryota</taxon>
        <taxon>Sar</taxon>
        <taxon>Stramenopiles</taxon>
        <taxon>Ochrophyta</taxon>
        <taxon>Bacillariophyta</taxon>
        <taxon>Coscinodiscophyceae</taxon>
        <taxon>Thalassiosirophycidae</taxon>
        <taxon>Thalassiosirales</taxon>
        <taxon>Thalassiosiraceae</taxon>
        <taxon>Thalassiosira</taxon>
    </lineage>
</organism>
<dbReference type="InterPro" id="IPR040452">
    <property type="entry name" value="SfsA_C"/>
</dbReference>
<dbReference type="GeneID" id="7443810"/>
<proteinExistence type="predicted"/>
<evidence type="ECO:0000313" key="3">
    <source>
        <dbReference type="EMBL" id="EED94028.1"/>
    </source>
</evidence>
<dbReference type="eggNOG" id="ENOG502RYUS">
    <property type="taxonomic scope" value="Eukaryota"/>
</dbReference>
<feature type="region of interest" description="Disordered" evidence="1">
    <location>
        <begin position="76"/>
        <end position="122"/>
    </location>
</feature>